<organism evidence="2 3">
    <name type="scientific">Halanaerobium saccharolyticum</name>
    <dbReference type="NCBI Taxonomy" id="43595"/>
    <lineage>
        <taxon>Bacteria</taxon>
        <taxon>Bacillati</taxon>
        <taxon>Bacillota</taxon>
        <taxon>Clostridia</taxon>
        <taxon>Halanaerobiales</taxon>
        <taxon>Halanaerobiaceae</taxon>
        <taxon>Halanaerobium</taxon>
    </lineage>
</organism>
<gene>
    <name evidence="2" type="ORF">C8C76_1635</name>
</gene>
<accession>A0A2T5RF51</accession>
<dbReference type="Proteomes" id="UP000244089">
    <property type="component" value="Unassembled WGS sequence"/>
</dbReference>
<dbReference type="AlphaFoldDB" id="A0A2T5RF51"/>
<feature type="coiled-coil region" evidence="1">
    <location>
        <begin position="124"/>
        <end position="155"/>
    </location>
</feature>
<dbReference type="EMBL" id="QAXS01000063">
    <property type="protein sequence ID" value="PTV92898.1"/>
    <property type="molecule type" value="Genomic_DNA"/>
</dbReference>
<protein>
    <submittedName>
        <fullName evidence="2">Uncharacterized protein</fullName>
    </submittedName>
</protein>
<sequence>MEEQKTKAGRLTSYLIDDGMIPLNKKLIHIVGANTAIFYGELLRKYDYFETRGDLTDDGYFFNTIKNMRLDTGLTRYYQDEAINTLVELGMIEKDNRPVPNSPKSQDIRHFKIKFDYNTIDEILEKGVENKEKLAEKLAKKNKEDKQKLLEYSDKSHSVNGLQCTMQESYNVQCNSVTVNKNKGNKNKLNNYKGSYSESNSENVETFSFANKEVKDLINKKDNSNLIESNIFKYITKYAVETGSSHPRLKLSQWQQVVDNILFESERVGLIAKEYFSKVLEQHFNTNYNNGNCDYNILHFISGRNIQNRVYEVEDELDKIPAP</sequence>
<evidence type="ECO:0000313" key="2">
    <source>
        <dbReference type="EMBL" id="PTV92898.1"/>
    </source>
</evidence>
<proteinExistence type="predicted"/>
<name>A0A2T5RF51_9FIRM</name>
<evidence type="ECO:0000256" key="1">
    <source>
        <dbReference type="SAM" id="Coils"/>
    </source>
</evidence>
<reference evidence="2 3" key="1">
    <citation type="submission" date="2018-04" db="EMBL/GenBank/DDBJ databases">
        <title>Subsurface microbial communities from deep shales in Ohio and West Virginia, USA.</title>
        <authorList>
            <person name="Wrighton K."/>
        </authorList>
    </citation>
    <scope>NUCLEOTIDE SEQUENCE [LARGE SCALE GENOMIC DNA]</scope>
    <source>
        <strain evidence="2 3">WC1</strain>
    </source>
</reference>
<keyword evidence="1" id="KW-0175">Coiled coil</keyword>
<dbReference type="RefSeq" id="WP_108142922.1">
    <property type="nucleotide sequence ID" value="NZ_QAXS01000063.1"/>
</dbReference>
<comment type="caution">
    <text evidence="2">The sequence shown here is derived from an EMBL/GenBank/DDBJ whole genome shotgun (WGS) entry which is preliminary data.</text>
</comment>
<evidence type="ECO:0000313" key="3">
    <source>
        <dbReference type="Proteomes" id="UP000244089"/>
    </source>
</evidence>